<gene>
    <name evidence="3" type="ORF">DCAR_0520514</name>
</gene>
<dbReference type="GO" id="GO:0005737">
    <property type="term" value="C:cytoplasm"/>
    <property type="evidence" value="ECO:0007669"/>
    <property type="project" value="TreeGrafter"/>
</dbReference>
<dbReference type="PANTHER" id="PTHR12651:SF1">
    <property type="entry name" value="26S PROTEASOME NON-ATPASE REGULATORY SUBUNIT 9"/>
    <property type="match status" value="1"/>
</dbReference>
<dbReference type="EMBL" id="CP093347">
    <property type="protein sequence ID" value="WOH01133.1"/>
    <property type="molecule type" value="Genomic_DNA"/>
</dbReference>
<reference evidence="3" key="2">
    <citation type="submission" date="2022-03" db="EMBL/GenBank/DDBJ databases">
        <title>Draft title - Genomic analysis of global carrot germplasm unveils the trajectory of domestication and the origin of high carotenoid orange carrot.</title>
        <authorList>
            <person name="Iorizzo M."/>
            <person name="Ellison S."/>
            <person name="Senalik D."/>
            <person name="Macko-Podgorni A."/>
            <person name="Grzebelus D."/>
            <person name="Bostan H."/>
            <person name="Rolling W."/>
            <person name="Curaba J."/>
            <person name="Simon P."/>
        </authorList>
    </citation>
    <scope>NUCLEOTIDE SEQUENCE</scope>
    <source>
        <tissue evidence="3">Leaf</tissue>
    </source>
</reference>
<dbReference type="InterPro" id="IPR035269">
    <property type="entry name" value="PSMD9"/>
</dbReference>
<proteinExistence type="predicted"/>
<evidence type="ECO:0000256" key="1">
    <source>
        <dbReference type="ARBA" id="ARBA00023186"/>
    </source>
</evidence>
<dbReference type="Proteomes" id="UP000077755">
    <property type="component" value="Chromosome 5"/>
</dbReference>
<organism evidence="3 4">
    <name type="scientific">Daucus carota subsp. sativus</name>
    <name type="common">Carrot</name>
    <dbReference type="NCBI Taxonomy" id="79200"/>
    <lineage>
        <taxon>Eukaryota</taxon>
        <taxon>Viridiplantae</taxon>
        <taxon>Streptophyta</taxon>
        <taxon>Embryophyta</taxon>
        <taxon>Tracheophyta</taxon>
        <taxon>Spermatophyta</taxon>
        <taxon>Magnoliopsida</taxon>
        <taxon>eudicotyledons</taxon>
        <taxon>Gunneridae</taxon>
        <taxon>Pentapetalae</taxon>
        <taxon>asterids</taxon>
        <taxon>campanulids</taxon>
        <taxon>Apiales</taxon>
        <taxon>Apiaceae</taxon>
        <taxon>Apioideae</taxon>
        <taxon>Scandiceae</taxon>
        <taxon>Daucinae</taxon>
        <taxon>Daucus</taxon>
        <taxon>Daucus sect. Daucus</taxon>
    </lineage>
</organism>
<feature type="domain" description="Nas2 N-terminal" evidence="2">
    <location>
        <begin position="11"/>
        <end position="89"/>
    </location>
</feature>
<sequence length="222" mass="23720">MVATNLKAEAMKLMDTRSALESEMNSIIDRLTQPGAPGLSGNLVDSEGFPRSDIDIPVVRADRLKLAQLRNHYKEVTEKIEQTIQVLHSAKLSPASTHRDTGIVGSSQGISASSVAEVANSGRSINAMDVDVIGGRPFAMVDEISEASPAAEDGLQLGDQIIKFGTVEFGDALLPKLAAEAQTNRGHAIPVVVKRQGDLINLSVTPREWQGRGLLGCHFSIL</sequence>
<evidence type="ECO:0000313" key="4">
    <source>
        <dbReference type="Proteomes" id="UP000077755"/>
    </source>
</evidence>
<protein>
    <recommendedName>
        <fullName evidence="2">Nas2 N-terminal domain-containing protein</fullName>
    </recommendedName>
</protein>
<dbReference type="SUPFAM" id="SSF50156">
    <property type="entry name" value="PDZ domain-like"/>
    <property type="match status" value="1"/>
</dbReference>
<dbReference type="Gene3D" id="6.10.140.1710">
    <property type="match status" value="1"/>
</dbReference>
<evidence type="ECO:0000259" key="2">
    <source>
        <dbReference type="Pfam" id="PF18265"/>
    </source>
</evidence>
<keyword evidence="1" id="KW-0143">Chaperone</keyword>
<dbReference type="InterPro" id="IPR040815">
    <property type="entry name" value="Nas2_N"/>
</dbReference>
<dbReference type="Pfam" id="PF18265">
    <property type="entry name" value="Nas2_N"/>
    <property type="match status" value="1"/>
</dbReference>
<dbReference type="Gene3D" id="2.30.42.10">
    <property type="match status" value="1"/>
</dbReference>
<dbReference type="AlphaFoldDB" id="A0AAF1B1J8"/>
<name>A0AAF1B1J8_DAUCS</name>
<dbReference type="GO" id="GO:0005634">
    <property type="term" value="C:nucleus"/>
    <property type="evidence" value="ECO:0007669"/>
    <property type="project" value="TreeGrafter"/>
</dbReference>
<keyword evidence="4" id="KW-1185">Reference proteome</keyword>
<dbReference type="GO" id="GO:0070682">
    <property type="term" value="P:proteasome regulatory particle assembly"/>
    <property type="evidence" value="ECO:0007669"/>
    <property type="project" value="InterPro"/>
</dbReference>
<reference evidence="3" key="1">
    <citation type="journal article" date="2016" name="Nat. Genet.">
        <title>A high-quality carrot genome assembly provides new insights into carotenoid accumulation and asterid genome evolution.</title>
        <authorList>
            <person name="Iorizzo M."/>
            <person name="Ellison S."/>
            <person name="Senalik D."/>
            <person name="Zeng P."/>
            <person name="Satapoomin P."/>
            <person name="Huang J."/>
            <person name="Bowman M."/>
            <person name="Iovene M."/>
            <person name="Sanseverino W."/>
            <person name="Cavagnaro P."/>
            <person name="Yildiz M."/>
            <person name="Macko-Podgorni A."/>
            <person name="Moranska E."/>
            <person name="Grzebelus E."/>
            <person name="Grzebelus D."/>
            <person name="Ashrafi H."/>
            <person name="Zheng Z."/>
            <person name="Cheng S."/>
            <person name="Spooner D."/>
            <person name="Van Deynze A."/>
            <person name="Simon P."/>
        </authorList>
    </citation>
    <scope>NUCLEOTIDE SEQUENCE</scope>
    <source>
        <tissue evidence="3">Leaf</tissue>
    </source>
</reference>
<dbReference type="InterPro" id="IPR036034">
    <property type="entry name" value="PDZ_sf"/>
</dbReference>
<dbReference type="PANTHER" id="PTHR12651">
    <property type="entry name" value="26S PROTEASOME NON-ATPASE REGULATORY SUBUNIT 9"/>
    <property type="match status" value="1"/>
</dbReference>
<accession>A0AAF1B1J8</accession>
<dbReference type="FunFam" id="2.30.42.10:FF:000107">
    <property type="entry name" value="26S proteasome non-ATPase regulatory subunit 9"/>
    <property type="match status" value="1"/>
</dbReference>
<evidence type="ECO:0000313" key="3">
    <source>
        <dbReference type="EMBL" id="WOH01133.1"/>
    </source>
</evidence>